<dbReference type="PROSITE" id="PS51754">
    <property type="entry name" value="OVATE"/>
    <property type="match status" value="1"/>
</dbReference>
<keyword evidence="10" id="KW-1185">Reference proteome</keyword>
<dbReference type="Pfam" id="PF04844">
    <property type="entry name" value="Ovate"/>
    <property type="match status" value="1"/>
</dbReference>
<reference evidence="9" key="1">
    <citation type="submission" date="2023-05" db="EMBL/GenBank/DDBJ databases">
        <title>Genome and transcriptome analyses reveal genes involved in the formation of fine ridges on petal epidermal cells in Hibiscus trionum.</title>
        <authorList>
            <person name="Koshimizu S."/>
            <person name="Masuda S."/>
            <person name="Ishii T."/>
            <person name="Shirasu K."/>
            <person name="Hoshino A."/>
            <person name="Arita M."/>
        </authorList>
    </citation>
    <scope>NUCLEOTIDE SEQUENCE</scope>
    <source>
        <strain evidence="9">Hamamatsu line</strain>
    </source>
</reference>
<feature type="compositionally biased region" description="Polar residues" evidence="7">
    <location>
        <begin position="28"/>
        <end position="39"/>
    </location>
</feature>
<evidence type="ECO:0000313" key="9">
    <source>
        <dbReference type="EMBL" id="GMI64476.1"/>
    </source>
</evidence>
<organism evidence="9 10">
    <name type="scientific">Hibiscus trionum</name>
    <name type="common">Flower of an hour</name>
    <dbReference type="NCBI Taxonomy" id="183268"/>
    <lineage>
        <taxon>Eukaryota</taxon>
        <taxon>Viridiplantae</taxon>
        <taxon>Streptophyta</taxon>
        <taxon>Embryophyta</taxon>
        <taxon>Tracheophyta</taxon>
        <taxon>Spermatophyta</taxon>
        <taxon>Magnoliopsida</taxon>
        <taxon>eudicotyledons</taxon>
        <taxon>Gunneridae</taxon>
        <taxon>Pentapetalae</taxon>
        <taxon>rosids</taxon>
        <taxon>malvids</taxon>
        <taxon>Malvales</taxon>
        <taxon>Malvaceae</taxon>
        <taxon>Malvoideae</taxon>
        <taxon>Hibiscus</taxon>
    </lineage>
</organism>
<protein>
    <recommendedName>
        <fullName evidence="6">Transcription repressor</fullName>
    </recommendedName>
    <alternativeName>
        <fullName evidence="6">Ovate family protein</fullName>
    </alternativeName>
</protein>
<feature type="region of interest" description="Disordered" evidence="7">
    <location>
        <begin position="27"/>
        <end position="47"/>
    </location>
</feature>
<evidence type="ECO:0000259" key="8">
    <source>
        <dbReference type="PROSITE" id="PS51754"/>
    </source>
</evidence>
<dbReference type="InterPro" id="IPR006458">
    <property type="entry name" value="Ovate_C"/>
</dbReference>
<name>A0A9W7LHL5_HIBTR</name>
<comment type="function">
    <text evidence="6">Transcriptional repressor that regulates multiple aspects of plant growth and development.</text>
</comment>
<dbReference type="PANTHER" id="PTHR33057">
    <property type="entry name" value="TRANSCRIPTION REPRESSOR OFP7-RELATED"/>
    <property type="match status" value="1"/>
</dbReference>
<keyword evidence="4 6" id="KW-0804">Transcription</keyword>
<keyword evidence="5 6" id="KW-0539">Nucleus</keyword>
<feature type="compositionally biased region" description="Low complexity" evidence="7">
    <location>
        <begin position="98"/>
        <end position="120"/>
    </location>
</feature>
<dbReference type="AlphaFoldDB" id="A0A9W7LHL5"/>
<feature type="domain" description="OVATE" evidence="8">
    <location>
        <begin position="195"/>
        <end position="254"/>
    </location>
</feature>
<comment type="caution">
    <text evidence="9">The sequence shown here is derived from an EMBL/GenBank/DDBJ whole genome shotgun (WGS) entry which is preliminary data.</text>
</comment>
<comment type="subcellular location">
    <subcellularLocation>
        <location evidence="1 6">Nucleus</location>
    </subcellularLocation>
</comment>
<dbReference type="GO" id="GO:0003677">
    <property type="term" value="F:DNA binding"/>
    <property type="evidence" value="ECO:0007669"/>
    <property type="project" value="InterPro"/>
</dbReference>
<evidence type="ECO:0000256" key="2">
    <source>
        <dbReference type="ARBA" id="ARBA00022491"/>
    </source>
</evidence>
<gene>
    <name evidence="9" type="ORF">HRI_000116900</name>
</gene>
<evidence type="ECO:0000256" key="5">
    <source>
        <dbReference type="ARBA" id="ARBA00023242"/>
    </source>
</evidence>
<dbReference type="NCBIfam" id="TIGR01568">
    <property type="entry name" value="A_thal_3678"/>
    <property type="match status" value="1"/>
</dbReference>
<evidence type="ECO:0000313" key="10">
    <source>
        <dbReference type="Proteomes" id="UP001165190"/>
    </source>
</evidence>
<dbReference type="Proteomes" id="UP001165190">
    <property type="component" value="Unassembled WGS sequence"/>
</dbReference>
<dbReference type="InterPro" id="IPR025830">
    <property type="entry name" value="DNA_bnd_dom_ovate"/>
</dbReference>
<dbReference type="InterPro" id="IPR038933">
    <property type="entry name" value="Ovate"/>
</dbReference>
<accession>A0A9W7LHL5</accession>
<evidence type="ECO:0000256" key="3">
    <source>
        <dbReference type="ARBA" id="ARBA00023015"/>
    </source>
</evidence>
<dbReference type="PANTHER" id="PTHR33057:SF151">
    <property type="entry name" value="TRANSCRIPTION REPRESSOR OFP1"/>
    <property type="match status" value="1"/>
</dbReference>
<sequence>MGNSRFKFSDMIPNAWLYKLKDMAKPINTENTQNPSKSKQQPHHFNPRKSCHFTRELVPLDGFYVSPDPPRKSPNKRYYSRRRNFRSTGCSCRETANSPLDYSASSSSLSSSDDGSPLESSDADAEKIDELPELELPPIVTKPAKFNDMKTKRNNKDKNMSPVRKFSVGVRLRTHSPRIGSRRLIQGHGRSTLAVVKSSVDPERDFRESMVEMIVENNIRRSKELEELLASYLSLNSDENHEVIIKVFKQIWFDLNHFHFNY</sequence>
<evidence type="ECO:0000256" key="7">
    <source>
        <dbReference type="SAM" id="MobiDB-lite"/>
    </source>
</evidence>
<dbReference type="GO" id="GO:0045892">
    <property type="term" value="P:negative regulation of DNA-templated transcription"/>
    <property type="evidence" value="ECO:0007669"/>
    <property type="project" value="UniProtKB-UniRule"/>
</dbReference>
<keyword evidence="3 6" id="KW-0805">Transcription regulation</keyword>
<dbReference type="Pfam" id="PF13724">
    <property type="entry name" value="DNA_binding_2"/>
    <property type="match status" value="1"/>
</dbReference>
<dbReference type="GO" id="GO:0005634">
    <property type="term" value="C:nucleus"/>
    <property type="evidence" value="ECO:0007669"/>
    <property type="project" value="UniProtKB-SubCell"/>
</dbReference>
<feature type="region of interest" description="Disordered" evidence="7">
    <location>
        <begin position="89"/>
        <end position="137"/>
    </location>
</feature>
<proteinExistence type="predicted"/>
<evidence type="ECO:0000256" key="6">
    <source>
        <dbReference type="RuleBase" id="RU367028"/>
    </source>
</evidence>
<dbReference type="EMBL" id="BSYR01000003">
    <property type="protein sequence ID" value="GMI64476.1"/>
    <property type="molecule type" value="Genomic_DNA"/>
</dbReference>
<evidence type="ECO:0000256" key="1">
    <source>
        <dbReference type="ARBA" id="ARBA00004123"/>
    </source>
</evidence>
<keyword evidence="2 6" id="KW-0678">Repressor</keyword>
<dbReference type="OrthoDB" id="1928390at2759"/>
<evidence type="ECO:0000256" key="4">
    <source>
        <dbReference type="ARBA" id="ARBA00023163"/>
    </source>
</evidence>